<dbReference type="PANTHER" id="PTHR12843">
    <property type="entry name" value="PROTEIN-LYSINE N-METHYLTRANSFERASE METTL10"/>
    <property type="match status" value="1"/>
</dbReference>
<dbReference type="SUPFAM" id="SSF53335">
    <property type="entry name" value="S-adenosyl-L-methionine-dependent methyltransferases"/>
    <property type="match status" value="1"/>
</dbReference>
<protein>
    <submittedName>
        <fullName evidence="2">Methyltransferase domain-containing protein</fullName>
    </submittedName>
</protein>
<dbReference type="Pfam" id="PF13649">
    <property type="entry name" value="Methyltransf_25"/>
    <property type="match status" value="1"/>
</dbReference>
<evidence type="ECO:0000313" key="2">
    <source>
        <dbReference type="EMBL" id="SCW29975.1"/>
    </source>
</evidence>
<dbReference type="AlphaFoldDB" id="A0A1G4PCU1"/>
<name>A0A1G4PCU1_9HYPH</name>
<feature type="domain" description="Methyltransferase" evidence="1">
    <location>
        <begin position="47"/>
        <end position="141"/>
    </location>
</feature>
<reference evidence="2 3" key="1">
    <citation type="submission" date="2016-10" db="EMBL/GenBank/DDBJ databases">
        <authorList>
            <person name="de Groot N.N."/>
        </authorList>
    </citation>
    <scope>NUCLEOTIDE SEQUENCE [LARGE SCALE GENOMIC DNA]</scope>
    <source>
        <strain evidence="2 3">CGMCC 1.3401</strain>
    </source>
</reference>
<dbReference type="RefSeq" id="WP_092583283.1">
    <property type="nucleotide sequence ID" value="NZ_FMTM01000001.1"/>
</dbReference>
<dbReference type="CDD" id="cd02440">
    <property type="entry name" value="AdoMet_MTases"/>
    <property type="match status" value="1"/>
</dbReference>
<organism evidence="2 3">
    <name type="scientific">Rhizobium mongolense subsp. loessense</name>
    <dbReference type="NCBI Taxonomy" id="158890"/>
    <lineage>
        <taxon>Bacteria</taxon>
        <taxon>Pseudomonadati</taxon>
        <taxon>Pseudomonadota</taxon>
        <taxon>Alphaproteobacteria</taxon>
        <taxon>Hyphomicrobiales</taxon>
        <taxon>Rhizobiaceae</taxon>
        <taxon>Rhizobium/Agrobacterium group</taxon>
        <taxon>Rhizobium</taxon>
    </lineage>
</organism>
<dbReference type="Gene3D" id="3.40.50.150">
    <property type="entry name" value="Vaccinia Virus protein VP39"/>
    <property type="match status" value="1"/>
</dbReference>
<sequence length="212" mass="22869">MSTSDLKAHWQAVYKTKAESEVSWYEDAPELSMVLLHQAGLTPDMSVIDIGGGTSRLVDALVASGQAHVSVLDLSAAAIETAKARLTDATRVQWIVSDMTAWTPGRQYDFWHDRAAFHFLTGAADQKAYVRVLGQALKNGGKAVIGTFAPDGPEKCSGLPVARYDAESLQAVLGNGFKLAATRRHEHTTPSGSVQRFQFSTFEKVGSAEPFA</sequence>
<dbReference type="GO" id="GO:0032259">
    <property type="term" value="P:methylation"/>
    <property type="evidence" value="ECO:0007669"/>
    <property type="project" value="UniProtKB-KW"/>
</dbReference>
<keyword evidence="2" id="KW-0489">Methyltransferase</keyword>
<dbReference type="PANTHER" id="PTHR12843:SF5">
    <property type="entry name" value="EEF1A LYSINE METHYLTRANSFERASE 2"/>
    <property type="match status" value="1"/>
</dbReference>
<dbReference type="InterPro" id="IPR041698">
    <property type="entry name" value="Methyltransf_25"/>
</dbReference>
<dbReference type="GO" id="GO:0008168">
    <property type="term" value="F:methyltransferase activity"/>
    <property type="evidence" value="ECO:0007669"/>
    <property type="project" value="UniProtKB-KW"/>
</dbReference>
<gene>
    <name evidence="2" type="ORF">SAMN02927900_00361</name>
</gene>
<evidence type="ECO:0000313" key="3">
    <source>
        <dbReference type="Proteomes" id="UP000199542"/>
    </source>
</evidence>
<proteinExistence type="predicted"/>
<accession>A0A1G4PCU1</accession>
<dbReference type="InterPro" id="IPR029063">
    <property type="entry name" value="SAM-dependent_MTases_sf"/>
</dbReference>
<keyword evidence="2" id="KW-0808">Transferase</keyword>
<dbReference type="EMBL" id="FMTM01000001">
    <property type="protein sequence ID" value="SCW29975.1"/>
    <property type="molecule type" value="Genomic_DNA"/>
</dbReference>
<dbReference type="Proteomes" id="UP000199542">
    <property type="component" value="Unassembled WGS sequence"/>
</dbReference>
<evidence type="ECO:0000259" key="1">
    <source>
        <dbReference type="Pfam" id="PF13649"/>
    </source>
</evidence>